<accession>A0A2R5GRL4</accession>
<feature type="transmembrane region" description="Helical" evidence="2">
    <location>
        <begin position="893"/>
        <end position="915"/>
    </location>
</feature>
<proteinExistence type="predicted"/>
<keyword evidence="3" id="KW-0732">Signal</keyword>
<evidence type="ECO:0000313" key="4">
    <source>
        <dbReference type="EMBL" id="GBG33517.1"/>
    </source>
</evidence>
<sequence>MGAMPRALALACYCLVVATLCADPARAAQADWAEVNVFLADVLVQENATLPNQDPTTAPLKDLEVASGTTVEAAGVSGDFTIGAVTCTQWAFAGALSLSSTAALATQIDTSLTLPDIAFTCTGTATWDSLVVNDGFTGPGTTTESGSSSFTIEATAADLALDLTWPLVPGRRSGVDPDRPGSLEVASCALNGNVAPASIVLSAPPVSSDLTTVVQVLAQGVLGHVLACDLLDDLAVEASAALDDLFTDLIDLADDSVPTNTDVTTAETELLAALTPDQEAVIVNFNQASIAKLTLQVANRVLGSAGSTSGNGTDIAINDYAESPITLNASGIASLQGPNALLNGTIDIGDEIQIAGLNTFSVFEAFNTIAGRPYSLASSFRLDTLEAGAAAAIQVVAAGAASASSRVQAASPLVINVDLFAFTLSDLAVNLTQAVAADEDFADNVTVNEMNNSPFSCVAPSIFRVEVASTEVDDLSELDQVTLSGFADAALETAQPALQELIDFVLLPTLASDLPALTRGLKPEIEDIFNEALLQLSSNECISTVSSIPASELVDFGSPSFAEVVNLLDETIHMVDDSTTGINQVLRELALTQSTDPGLITFNSSQFLNATLDLGNSGELNIVVSALRFYDVNTFTSAAFMQPVGTSPTRRATNAFTLGRGGLPVAIEADVRMFGTGGLEIEDEEDTVRIELEDLSVFVDADLNVLEQRFAALEAESVVSPFCLMSTLDFFGDDLAVGLRNLQVNFSAVAFDCFECSLTPSEKQNIASDILTGRGIVVQFAMDKLRSGQGEIALNRAVQDLSSFCDASLSRPSPELEPASDVGYTVLAYAGAAGSALTLLAILTVSCAGICCCCGCGERRSARVGATKELESPRLAQGAEETRSLAMRRSTSLSFRYGVVVLAIVSLALFASSAATDMAKVMVRVYQDGGETQVDIDGIYVLNMPSVISEFFDIGVPMLGVAVAIFSAIWPYAQIILVMFCFFAPMSVLGDLWRGRFLYVLSFFAKWVLVDQYLILILIVIFDIRLDEDDLGVFGLSGTSARFSFVPGWGYHGFLLGVLGLASTTLLVMHEHVRNTSPSRASAKRTGIPRPAVQFLRRKNKLHKHVFNPVVASGRQLQMKLGRTAYMFAMASAMACIGLIIVALFLPSVTFTYLGAGGKGLGVIESGRDRVSFAIADFIRTLQAQGTTKAEVAGGAFVQIFFLIAIIFIPILQQVLLIVSYAVPLTLRERRMIWFSIECLMFCCTLEVFAVAIIFAAINVGTFVPFVTEVICLKIDAFIQDFVVPVGLLDSNNDTCFSAEGTFEIGFALLAVASLLGIANVALMSGPNRLLIEEQEEVLEELCNGVSLEDARQAAGAAYESEVDCWFSMVRSHLKFLHSMGLVVVRSAPGRAKTSQAMVPSHEHSQGIIPIPEPVRGTNRTGKIPIPGAPEPGSSPSTRRAPGFGPPAPDFRPPSF</sequence>
<evidence type="ECO:0000256" key="3">
    <source>
        <dbReference type="SAM" id="SignalP"/>
    </source>
</evidence>
<protein>
    <submittedName>
        <fullName evidence="4">Uncharacterized protein</fullName>
    </submittedName>
</protein>
<feature type="region of interest" description="Disordered" evidence="1">
    <location>
        <begin position="1397"/>
        <end position="1456"/>
    </location>
</feature>
<keyword evidence="5" id="KW-1185">Reference proteome</keyword>
<name>A0A2R5GRL4_9STRA</name>
<reference evidence="4 5" key="1">
    <citation type="submission" date="2017-12" db="EMBL/GenBank/DDBJ databases">
        <title>Sequencing, de novo assembly and annotation of complete genome of a new Thraustochytrid species, strain FCC1311.</title>
        <authorList>
            <person name="Sedici K."/>
            <person name="Godart F."/>
            <person name="Aiese Cigliano R."/>
            <person name="Sanseverino W."/>
            <person name="Barakat M."/>
            <person name="Ortet P."/>
            <person name="Marechal E."/>
            <person name="Cagnac O."/>
            <person name="Amato A."/>
        </authorList>
    </citation>
    <scope>NUCLEOTIDE SEQUENCE [LARGE SCALE GENOMIC DNA]</scope>
</reference>
<feature type="transmembrane region" description="Helical" evidence="2">
    <location>
        <begin position="826"/>
        <end position="853"/>
    </location>
</feature>
<evidence type="ECO:0000256" key="1">
    <source>
        <dbReference type="SAM" id="MobiDB-lite"/>
    </source>
</evidence>
<feature type="transmembrane region" description="Helical" evidence="2">
    <location>
        <begin position="1196"/>
        <end position="1223"/>
    </location>
</feature>
<dbReference type="PANTHER" id="PTHR34730">
    <property type="entry name" value="UNNAMED PRODUCT"/>
    <property type="match status" value="1"/>
</dbReference>
<feature type="chain" id="PRO_5015355297" evidence="3">
    <location>
        <begin position="28"/>
        <end position="1456"/>
    </location>
</feature>
<feature type="signal peptide" evidence="3">
    <location>
        <begin position="1"/>
        <end position="27"/>
    </location>
</feature>
<feature type="transmembrane region" description="Helical" evidence="2">
    <location>
        <begin position="997"/>
        <end position="1022"/>
    </location>
</feature>
<evidence type="ECO:0000256" key="2">
    <source>
        <dbReference type="SAM" id="Phobius"/>
    </source>
</evidence>
<dbReference type="EMBL" id="BEYU01000160">
    <property type="protein sequence ID" value="GBG33517.1"/>
    <property type="molecule type" value="Genomic_DNA"/>
</dbReference>
<evidence type="ECO:0000313" key="5">
    <source>
        <dbReference type="Proteomes" id="UP000241890"/>
    </source>
</evidence>
<feature type="transmembrane region" description="Helical" evidence="2">
    <location>
        <begin position="1235"/>
        <end position="1258"/>
    </location>
</feature>
<gene>
    <name evidence="4" type="ORF">FCC1311_097402</name>
</gene>
<feature type="compositionally biased region" description="Pro residues" evidence="1">
    <location>
        <begin position="1444"/>
        <end position="1456"/>
    </location>
</feature>
<organism evidence="4 5">
    <name type="scientific">Hondaea fermentalgiana</name>
    <dbReference type="NCBI Taxonomy" id="2315210"/>
    <lineage>
        <taxon>Eukaryota</taxon>
        <taxon>Sar</taxon>
        <taxon>Stramenopiles</taxon>
        <taxon>Bigyra</taxon>
        <taxon>Labyrinthulomycetes</taxon>
        <taxon>Thraustochytrida</taxon>
        <taxon>Thraustochytriidae</taxon>
        <taxon>Hondaea</taxon>
    </lineage>
</organism>
<comment type="caution">
    <text evidence="4">The sequence shown here is derived from an EMBL/GenBank/DDBJ whole genome shotgun (WGS) entry which is preliminary data.</text>
</comment>
<keyword evidence="2" id="KW-0812">Transmembrane</keyword>
<feature type="transmembrane region" description="Helical" evidence="2">
    <location>
        <begin position="1305"/>
        <end position="1323"/>
    </location>
</feature>
<dbReference type="Proteomes" id="UP000241890">
    <property type="component" value="Unassembled WGS sequence"/>
</dbReference>
<feature type="transmembrane region" description="Helical" evidence="2">
    <location>
        <begin position="1125"/>
        <end position="1146"/>
    </location>
</feature>
<feature type="transmembrane region" description="Helical" evidence="2">
    <location>
        <begin position="959"/>
        <end position="985"/>
    </location>
</feature>
<dbReference type="InParanoid" id="A0A2R5GRL4"/>
<keyword evidence="2" id="KW-0472">Membrane</keyword>
<feature type="transmembrane region" description="Helical" evidence="2">
    <location>
        <begin position="1049"/>
        <end position="1069"/>
    </location>
</feature>
<dbReference type="PANTHER" id="PTHR34730:SF1">
    <property type="entry name" value="PARAQUAT-INDUCIBLE PROTEIN A"/>
    <property type="match status" value="1"/>
</dbReference>
<keyword evidence="2" id="KW-1133">Transmembrane helix</keyword>